<dbReference type="HOGENOM" id="CLU_011398_4_5_1"/>
<protein>
    <recommendedName>
        <fullName evidence="4">Fumarate reductase</fullName>
        <ecNumber evidence="4">1.3.1.6</ecNumber>
    </recommendedName>
</protein>
<dbReference type="Gene3D" id="3.90.700.10">
    <property type="entry name" value="Succinate dehydrogenase/fumarate reductase flavoprotein, catalytic domain"/>
    <property type="match status" value="1"/>
</dbReference>
<evidence type="ECO:0000256" key="1">
    <source>
        <dbReference type="ARBA" id="ARBA00022630"/>
    </source>
</evidence>
<comment type="catalytic activity">
    <reaction evidence="4">
        <text>succinate + NAD(+) = fumarate + NADH + H(+)</text>
        <dbReference type="Rhea" id="RHEA:18281"/>
        <dbReference type="ChEBI" id="CHEBI:15378"/>
        <dbReference type="ChEBI" id="CHEBI:29806"/>
        <dbReference type="ChEBI" id="CHEBI:30031"/>
        <dbReference type="ChEBI" id="CHEBI:57540"/>
        <dbReference type="ChEBI" id="CHEBI:57945"/>
        <dbReference type="EC" id="1.3.1.6"/>
    </reaction>
</comment>
<evidence type="ECO:0000256" key="5">
    <source>
        <dbReference type="SAM" id="Phobius"/>
    </source>
</evidence>
<dbReference type="SUPFAM" id="SSF56425">
    <property type="entry name" value="Succinate dehydrogenase/fumarate reductase flavoprotein, catalytic domain"/>
    <property type="match status" value="1"/>
</dbReference>
<comment type="function">
    <text evidence="4">Irreversibly catalyzes the reduction of fumarate to succinate.</text>
</comment>
<dbReference type="InterPro" id="IPR003953">
    <property type="entry name" value="FAD-dep_OxRdtase_2_FAD-bd"/>
</dbReference>
<keyword evidence="1 4" id="KW-0285">Flavoprotein</keyword>
<keyword evidence="3 4" id="KW-0560">Oxidoreductase</keyword>
<evidence type="ECO:0000259" key="6">
    <source>
        <dbReference type="Pfam" id="PF00890"/>
    </source>
</evidence>
<keyword evidence="2 4" id="KW-0274">FAD</keyword>
<dbReference type="GeneID" id="27352716"/>
<organism evidence="7 8">
    <name type="scientific">Exophiala oligosperma</name>
    <dbReference type="NCBI Taxonomy" id="215243"/>
    <lineage>
        <taxon>Eukaryota</taxon>
        <taxon>Fungi</taxon>
        <taxon>Dikarya</taxon>
        <taxon>Ascomycota</taxon>
        <taxon>Pezizomycotina</taxon>
        <taxon>Eurotiomycetes</taxon>
        <taxon>Chaetothyriomycetidae</taxon>
        <taxon>Chaetothyriales</taxon>
        <taxon>Herpotrichiellaceae</taxon>
        <taxon>Exophiala</taxon>
    </lineage>
</organism>
<feature type="transmembrane region" description="Helical" evidence="5">
    <location>
        <begin position="6"/>
        <end position="23"/>
    </location>
</feature>
<dbReference type="InterPro" id="IPR050315">
    <property type="entry name" value="FAD-oxidoreductase_2"/>
</dbReference>
<dbReference type="InterPro" id="IPR027477">
    <property type="entry name" value="Succ_DH/fumarate_Rdtase_cat_sf"/>
</dbReference>
<proteinExistence type="inferred from homology"/>
<dbReference type="SUPFAM" id="SSF51905">
    <property type="entry name" value="FAD/NAD(P)-binding domain"/>
    <property type="match status" value="1"/>
</dbReference>
<keyword evidence="5" id="KW-1133">Transmembrane helix</keyword>
<accession>A0A0D2DY79</accession>
<dbReference type="RefSeq" id="XP_016268219.1">
    <property type="nucleotide sequence ID" value="XM_016401166.1"/>
</dbReference>
<dbReference type="VEuPathDB" id="FungiDB:PV06_00642"/>
<dbReference type="AlphaFoldDB" id="A0A0D2DY79"/>
<dbReference type="GO" id="GO:0010181">
    <property type="term" value="F:FMN binding"/>
    <property type="evidence" value="ECO:0007669"/>
    <property type="project" value="InterPro"/>
</dbReference>
<evidence type="ECO:0000313" key="8">
    <source>
        <dbReference type="Proteomes" id="UP000053342"/>
    </source>
</evidence>
<feature type="domain" description="FAD-dependent oxidoreductase 2 FAD-binding" evidence="6">
    <location>
        <begin position="45"/>
        <end position="485"/>
    </location>
</feature>
<keyword evidence="8" id="KW-1185">Reference proteome</keyword>
<dbReference type="Pfam" id="PF00890">
    <property type="entry name" value="FAD_binding_2"/>
    <property type="match status" value="1"/>
</dbReference>
<dbReference type="Proteomes" id="UP000053342">
    <property type="component" value="Unassembled WGS sequence"/>
</dbReference>
<evidence type="ECO:0000256" key="2">
    <source>
        <dbReference type="ARBA" id="ARBA00022827"/>
    </source>
</evidence>
<reference evidence="7 8" key="1">
    <citation type="submission" date="2015-01" db="EMBL/GenBank/DDBJ databases">
        <title>The Genome Sequence of Exophiala oligosperma CBS72588.</title>
        <authorList>
            <consortium name="The Broad Institute Genomics Platform"/>
            <person name="Cuomo C."/>
            <person name="de Hoog S."/>
            <person name="Gorbushina A."/>
            <person name="Stielow B."/>
            <person name="Teixiera M."/>
            <person name="Abouelleil A."/>
            <person name="Chapman S.B."/>
            <person name="Priest M."/>
            <person name="Young S.K."/>
            <person name="Wortman J."/>
            <person name="Nusbaum C."/>
            <person name="Birren B."/>
        </authorList>
    </citation>
    <scope>NUCLEOTIDE SEQUENCE [LARGE SCALE GENOMIC DNA]</scope>
    <source>
        <strain evidence="7 8">CBS 72588</strain>
    </source>
</reference>
<evidence type="ECO:0000256" key="3">
    <source>
        <dbReference type="ARBA" id="ARBA00023002"/>
    </source>
</evidence>
<dbReference type="InterPro" id="IPR010960">
    <property type="entry name" value="Flavocytochrome_c"/>
</dbReference>
<keyword evidence="5" id="KW-0472">Membrane</keyword>
<dbReference type="OrthoDB" id="10252157at2759"/>
<dbReference type="EC" id="1.3.1.6" evidence="4"/>
<dbReference type="PANTHER" id="PTHR43400:SF12">
    <property type="entry name" value="FUMARATE REDUCTASE"/>
    <property type="match status" value="1"/>
</dbReference>
<name>A0A0D2DY79_9EURO</name>
<comment type="similarity">
    <text evidence="4">Belongs to the FAD-dependent oxidoreductase 2 family. FRD/SDH subfamily.</text>
</comment>
<dbReference type="GO" id="GO:0016156">
    <property type="term" value="F:fumarate reductase (NADH) activity"/>
    <property type="evidence" value="ECO:0007669"/>
    <property type="project" value="UniProtKB-EC"/>
</dbReference>
<dbReference type="PANTHER" id="PTHR43400">
    <property type="entry name" value="FUMARATE REDUCTASE"/>
    <property type="match status" value="1"/>
</dbReference>
<comment type="cofactor">
    <cofactor evidence="4">
        <name>FAD</name>
        <dbReference type="ChEBI" id="CHEBI:57692"/>
    </cofactor>
    <text evidence="4">Binds 1 FAD per monomer.</text>
</comment>
<sequence length="508" mass="54337">MPSRPWLTTVAFSLFILFFSMLYRPLVGRIFHTGFMATSARRGGVIVVGSGLAGLSAASELVSKNVPVVILERQQKPGGNSIKASSGINGVPTRFQNDSSDSVESFHADTVKSVSADVMRTVTESRQRLISTLTKSSASAVNWLVDEKGIDLSRVAALGGHSHPRTHRGAGQTPPGASIVTTLLKQLQANDLAKIETNSTVTKVLSGRDEGVVGVEVSRDGKSETLQGPVIFASGGFAGDSMGLLARHRPDLQGYPSTNEALPGSSDLLTAAGAQLLDMDQVQVHPTGFIDLKDSFKVTKFLAAEVLRGEGGILLRGGKRFVDELQTRKVVTDAILDKAPDMSTDPIKQWDVLLVLDEKTYQATKSHVDFYLWKGLMQKTTLSDIANPEPAMKSIREYCDTVQGKNPDPFGRTNFGNWNMQNPTPETTVYVGLVTPVVHYTMGGVLFTPDAQVVDASGNPIKGLWAAGEVTGGIHGANRLGGSSLLECVVFGRIAGQKAAEFLQSKNT</sequence>
<dbReference type="Gene3D" id="3.50.50.60">
    <property type="entry name" value="FAD/NAD(P)-binding domain"/>
    <property type="match status" value="1"/>
</dbReference>
<gene>
    <name evidence="7" type="ORF">PV06_00642</name>
</gene>
<keyword evidence="5" id="KW-0812">Transmembrane</keyword>
<dbReference type="STRING" id="215243.A0A0D2DY79"/>
<evidence type="ECO:0000313" key="7">
    <source>
        <dbReference type="EMBL" id="KIW48003.1"/>
    </source>
</evidence>
<dbReference type="NCBIfam" id="TIGR01813">
    <property type="entry name" value="flavo_cyto_c"/>
    <property type="match status" value="1"/>
</dbReference>
<dbReference type="EMBL" id="KN847332">
    <property type="protein sequence ID" value="KIW48003.1"/>
    <property type="molecule type" value="Genomic_DNA"/>
</dbReference>
<dbReference type="InterPro" id="IPR036188">
    <property type="entry name" value="FAD/NAD-bd_sf"/>
</dbReference>
<evidence type="ECO:0000256" key="4">
    <source>
        <dbReference type="RuleBase" id="RU366062"/>
    </source>
</evidence>